<dbReference type="PANTHER" id="PTHR43304">
    <property type="entry name" value="PHYTOCHROME-LIKE PROTEIN CPH1"/>
    <property type="match status" value="1"/>
</dbReference>
<dbReference type="Proteomes" id="UP001589654">
    <property type="component" value="Unassembled WGS sequence"/>
</dbReference>
<dbReference type="EC" id="2.7.13.3" evidence="2"/>
<accession>A0ABV5J7S4</accession>
<dbReference type="CDD" id="cd00082">
    <property type="entry name" value="HisKA"/>
    <property type="match status" value="1"/>
</dbReference>
<evidence type="ECO:0000256" key="6">
    <source>
        <dbReference type="SAM" id="Coils"/>
    </source>
</evidence>
<dbReference type="InterPro" id="IPR000700">
    <property type="entry name" value="PAS-assoc_C"/>
</dbReference>
<feature type="domain" description="Histidine kinase" evidence="7">
    <location>
        <begin position="890"/>
        <end position="1104"/>
    </location>
</feature>
<protein>
    <recommendedName>
        <fullName evidence="2">histidine kinase</fullName>
        <ecNumber evidence="2">2.7.13.3</ecNumber>
    </recommendedName>
</protein>
<dbReference type="SUPFAM" id="SSF47384">
    <property type="entry name" value="Homodimeric domain of signal transducing histidine kinase"/>
    <property type="match status" value="1"/>
</dbReference>
<evidence type="ECO:0000256" key="1">
    <source>
        <dbReference type="ARBA" id="ARBA00000085"/>
    </source>
</evidence>
<keyword evidence="11" id="KW-1185">Reference proteome</keyword>
<dbReference type="InterPro" id="IPR001610">
    <property type="entry name" value="PAC"/>
</dbReference>
<keyword evidence="4" id="KW-0808">Transferase</keyword>
<reference evidence="10 11" key="1">
    <citation type="submission" date="2024-09" db="EMBL/GenBank/DDBJ databases">
        <authorList>
            <person name="Sun Q."/>
            <person name="Mori K."/>
        </authorList>
    </citation>
    <scope>NUCLEOTIDE SEQUENCE [LARGE SCALE GENOMIC DNA]</scope>
    <source>
        <strain evidence="10 11">CECT 7682</strain>
    </source>
</reference>
<name>A0ABV5J7S4_9BACT</name>
<dbReference type="InterPro" id="IPR013655">
    <property type="entry name" value="PAS_fold_3"/>
</dbReference>
<evidence type="ECO:0000313" key="10">
    <source>
        <dbReference type="EMBL" id="MFB9212711.1"/>
    </source>
</evidence>
<dbReference type="InterPro" id="IPR003594">
    <property type="entry name" value="HATPase_dom"/>
</dbReference>
<dbReference type="Pfam" id="PF08447">
    <property type="entry name" value="PAS_3"/>
    <property type="match status" value="2"/>
</dbReference>
<dbReference type="InterPro" id="IPR036890">
    <property type="entry name" value="HATPase_C_sf"/>
</dbReference>
<dbReference type="InterPro" id="IPR004358">
    <property type="entry name" value="Sig_transdc_His_kin-like_C"/>
</dbReference>
<feature type="domain" description="PAS" evidence="8">
    <location>
        <begin position="475"/>
        <end position="518"/>
    </location>
</feature>
<dbReference type="PANTHER" id="PTHR43304:SF1">
    <property type="entry name" value="PAC DOMAIN-CONTAINING PROTEIN"/>
    <property type="match status" value="1"/>
</dbReference>
<feature type="coiled-coil region" evidence="6">
    <location>
        <begin position="856"/>
        <end position="883"/>
    </location>
</feature>
<evidence type="ECO:0000256" key="3">
    <source>
        <dbReference type="ARBA" id="ARBA00022553"/>
    </source>
</evidence>
<evidence type="ECO:0000313" key="11">
    <source>
        <dbReference type="Proteomes" id="UP001589654"/>
    </source>
</evidence>
<evidence type="ECO:0000259" key="7">
    <source>
        <dbReference type="PROSITE" id="PS50109"/>
    </source>
</evidence>
<comment type="catalytic activity">
    <reaction evidence="1">
        <text>ATP + protein L-histidine = ADP + protein N-phospho-L-histidine.</text>
        <dbReference type="EC" id="2.7.13.3"/>
    </reaction>
</comment>
<dbReference type="SMART" id="SM00091">
    <property type="entry name" value="PAS"/>
    <property type="match status" value="2"/>
</dbReference>
<sequence>MAINSGAIQQNILLTLKRNSFCDFDLLHISPAFERLGNVLDKKKDCLEHFDSVFPTLERPALETLFQSAKREKALETFLFSEPHIFQKVNISGYTLSENPEQNCLVNLLIAPVAFNPEINLQWIIHPDGKTVYFNKEDIASVRPKNTSDLANFLELKFHFLKKESISSFLKSKGTDQLVVYPDHIILKKEELYQGYELISICYTIDENDQTNYFNEDKEQLIRANSGVIYYEHEVGDKRINWSGAIKEILGYSLEEFKRVCILDWGEFIHQEDLPSLYTGFESEFLAKSVCEVVYRMRHKNGQYIYVQDTARTFFNENTGKKMVIGMIKDISQLKEIEEDLAENQFKLNQLTGVVPGAVYMLKTKDLGSHQFIFLSEGIYQLLEVEPKDFGKDYEKLMEMVHPEDLGKLIEADKNAIETDSKFENYFRIVLPNGKIKWLYGAANRLHQYTQEGIWAGFIVDVTYTKQKEEEAQLNFLRYKSIYDNTPLSILHLDTEGKITSVNQSFIKKFGITNESMILGKNILDYQDKQPLFNAFKDAFNTGSGFYEGPYISDFSNSFFYIKLMVEKTDHETGYQATLEDITEKEFTNQVLSRVAEISAQFNEVDFFEEVVKLLSIKLNLEFCLIGEFEPNTESIKTIAVAKGGKIIPNFKYSLVGTPCMKSIASNDEVTMICENVAEKYPDDHFLIEHKIQSYGSIAIKDKSGKKIGILTLMDTQPIQNQIGVSNIITILGDRTGAELQRLKYEKELRESEQLYRSIAENFPQGTVDVLDKNFRYIYTEGKEYEKENINPADLIGENHFSKFCPNTAQKAKYYLDKVFNNQTVTYEISYGGQHYLKFGVPLQNNAGEIDRVLLVTQNISEIKEAECERERLIQDLKSHNEELQRFAYIVSHNLRAPIVNITALLEMLNYENLNDPDNQEVIKNLKVSTSILNTTLNDLIEVISIRKQKIPKIETISFSQLVHNVEKSLFKQISDTQVKIKKDFSQVKEINYVYAHLENFLLNFMTNSIKYRHPDRVPEIQITTRMQDDYCVLSFSDNGIGIDLERYKDRLFGLYQRFHSHIEGKGLGLYLVREQLRVHDGKIEIESEVNEGSTFWVFLKNMKPSQDTTAKQNTLFDN</sequence>
<dbReference type="InterPro" id="IPR003661">
    <property type="entry name" value="HisK_dim/P_dom"/>
</dbReference>
<dbReference type="PRINTS" id="PR00344">
    <property type="entry name" value="BCTRLSENSOR"/>
</dbReference>
<gene>
    <name evidence="10" type="ORF">ACFFUR_12925</name>
</gene>
<evidence type="ECO:0000259" key="9">
    <source>
        <dbReference type="PROSITE" id="PS50113"/>
    </source>
</evidence>
<organism evidence="10 11">
    <name type="scientific">Echinicola jeungdonensis</name>
    <dbReference type="NCBI Taxonomy" id="709343"/>
    <lineage>
        <taxon>Bacteria</taxon>
        <taxon>Pseudomonadati</taxon>
        <taxon>Bacteroidota</taxon>
        <taxon>Cytophagia</taxon>
        <taxon>Cytophagales</taxon>
        <taxon>Cyclobacteriaceae</taxon>
        <taxon>Echinicola</taxon>
    </lineage>
</organism>
<feature type="domain" description="PAC" evidence="9">
    <location>
        <begin position="291"/>
        <end position="343"/>
    </location>
</feature>
<dbReference type="SMART" id="SM00388">
    <property type="entry name" value="HisKA"/>
    <property type="match status" value="1"/>
</dbReference>
<dbReference type="Gene3D" id="1.10.287.130">
    <property type="match status" value="1"/>
</dbReference>
<dbReference type="SMART" id="SM00086">
    <property type="entry name" value="PAC"/>
    <property type="match status" value="1"/>
</dbReference>
<dbReference type="SMART" id="SM00387">
    <property type="entry name" value="HATPase_c"/>
    <property type="match status" value="1"/>
</dbReference>
<dbReference type="CDD" id="cd00130">
    <property type="entry name" value="PAS"/>
    <property type="match status" value="2"/>
</dbReference>
<dbReference type="Pfam" id="PF02518">
    <property type="entry name" value="HATPase_c"/>
    <property type="match status" value="1"/>
</dbReference>
<dbReference type="InterPro" id="IPR005467">
    <property type="entry name" value="His_kinase_dom"/>
</dbReference>
<proteinExistence type="predicted"/>
<evidence type="ECO:0000256" key="5">
    <source>
        <dbReference type="ARBA" id="ARBA00022777"/>
    </source>
</evidence>
<dbReference type="RefSeq" id="WP_290247516.1">
    <property type="nucleotide sequence ID" value="NZ_JAUFQT010000001.1"/>
</dbReference>
<dbReference type="NCBIfam" id="TIGR00229">
    <property type="entry name" value="sensory_box"/>
    <property type="match status" value="2"/>
</dbReference>
<dbReference type="PROSITE" id="PS50113">
    <property type="entry name" value="PAC"/>
    <property type="match status" value="1"/>
</dbReference>
<dbReference type="Pfam" id="PF13188">
    <property type="entry name" value="PAS_8"/>
    <property type="match status" value="1"/>
</dbReference>
<dbReference type="PROSITE" id="PS50112">
    <property type="entry name" value="PAS"/>
    <property type="match status" value="1"/>
</dbReference>
<dbReference type="SUPFAM" id="SSF55874">
    <property type="entry name" value="ATPase domain of HSP90 chaperone/DNA topoisomerase II/histidine kinase"/>
    <property type="match status" value="1"/>
</dbReference>
<keyword evidence="5" id="KW-0418">Kinase</keyword>
<dbReference type="Gene3D" id="3.30.450.20">
    <property type="entry name" value="PAS domain"/>
    <property type="match status" value="4"/>
</dbReference>
<dbReference type="InterPro" id="IPR036097">
    <property type="entry name" value="HisK_dim/P_sf"/>
</dbReference>
<dbReference type="Gene3D" id="3.30.565.10">
    <property type="entry name" value="Histidine kinase-like ATPase, C-terminal domain"/>
    <property type="match status" value="1"/>
</dbReference>
<dbReference type="SUPFAM" id="SSF55785">
    <property type="entry name" value="PYP-like sensor domain (PAS domain)"/>
    <property type="match status" value="4"/>
</dbReference>
<keyword evidence="3" id="KW-0597">Phosphoprotein</keyword>
<dbReference type="PROSITE" id="PS50109">
    <property type="entry name" value="HIS_KIN"/>
    <property type="match status" value="1"/>
</dbReference>
<dbReference type="InterPro" id="IPR035965">
    <property type="entry name" value="PAS-like_dom_sf"/>
</dbReference>
<comment type="caution">
    <text evidence="10">The sequence shown here is derived from an EMBL/GenBank/DDBJ whole genome shotgun (WGS) entry which is preliminary data.</text>
</comment>
<evidence type="ECO:0000259" key="8">
    <source>
        <dbReference type="PROSITE" id="PS50112"/>
    </source>
</evidence>
<dbReference type="EMBL" id="JBHMEW010000063">
    <property type="protein sequence ID" value="MFB9212711.1"/>
    <property type="molecule type" value="Genomic_DNA"/>
</dbReference>
<dbReference type="InterPro" id="IPR000014">
    <property type="entry name" value="PAS"/>
</dbReference>
<keyword evidence="6" id="KW-0175">Coiled coil</keyword>
<dbReference type="InterPro" id="IPR052162">
    <property type="entry name" value="Sensor_kinase/Photoreceptor"/>
</dbReference>
<dbReference type="SUPFAM" id="SSF55781">
    <property type="entry name" value="GAF domain-like"/>
    <property type="match status" value="1"/>
</dbReference>
<evidence type="ECO:0000256" key="4">
    <source>
        <dbReference type="ARBA" id="ARBA00022679"/>
    </source>
</evidence>
<evidence type="ECO:0000256" key="2">
    <source>
        <dbReference type="ARBA" id="ARBA00012438"/>
    </source>
</evidence>